<evidence type="ECO:0000313" key="6">
    <source>
        <dbReference type="Proteomes" id="UP000320055"/>
    </source>
</evidence>
<organism evidence="5 6">
    <name type="scientific">Hyella patelloides LEGE 07179</name>
    <dbReference type="NCBI Taxonomy" id="945734"/>
    <lineage>
        <taxon>Bacteria</taxon>
        <taxon>Bacillati</taxon>
        <taxon>Cyanobacteriota</taxon>
        <taxon>Cyanophyceae</taxon>
        <taxon>Pleurocapsales</taxon>
        <taxon>Hyellaceae</taxon>
        <taxon>Hyella</taxon>
    </lineage>
</organism>
<keyword evidence="3" id="KW-0411">Iron-sulfur</keyword>
<dbReference type="Pfam" id="PF00037">
    <property type="entry name" value="Fer4"/>
    <property type="match status" value="1"/>
</dbReference>
<dbReference type="OrthoDB" id="9803397at2"/>
<dbReference type="PROSITE" id="PS51379">
    <property type="entry name" value="4FE4S_FER_2"/>
    <property type="match status" value="1"/>
</dbReference>
<gene>
    <name evidence="5" type="primary">fdxN</name>
    <name evidence="5" type="ORF">H1P_60003</name>
</gene>
<keyword evidence="6" id="KW-1185">Reference proteome</keyword>
<evidence type="ECO:0000256" key="2">
    <source>
        <dbReference type="ARBA" id="ARBA00023004"/>
    </source>
</evidence>
<dbReference type="Gene3D" id="3.30.70.20">
    <property type="match status" value="1"/>
</dbReference>
<dbReference type="InterPro" id="IPR017896">
    <property type="entry name" value="4Fe4S_Fe-S-bd"/>
</dbReference>
<proteinExistence type="predicted"/>
<evidence type="ECO:0000256" key="1">
    <source>
        <dbReference type="ARBA" id="ARBA00022723"/>
    </source>
</evidence>
<evidence type="ECO:0000259" key="4">
    <source>
        <dbReference type="PROSITE" id="PS51379"/>
    </source>
</evidence>
<dbReference type="RefSeq" id="WP_144863328.1">
    <property type="nucleotide sequence ID" value="NZ_LR213770.1"/>
</dbReference>
<reference evidence="5 6" key="1">
    <citation type="submission" date="2019-01" db="EMBL/GenBank/DDBJ databases">
        <authorList>
            <person name="Brito A."/>
        </authorList>
    </citation>
    <scope>NUCLEOTIDE SEQUENCE [LARGE SCALE GENOMIC DNA]</scope>
    <source>
        <strain evidence="5">1</strain>
    </source>
</reference>
<feature type="domain" description="4Fe-4S ferredoxin-type" evidence="4">
    <location>
        <begin position="1"/>
        <end position="29"/>
    </location>
</feature>
<sequence length="121" mass="13882">MTYIISNQCIACENCLPHCPTNAIQKNHKDKFSIDPNLCNDCVGSYGVPQCMAGCPTFNGCTPTVSSLIKSTQTTTSNYWDDWFSAYNRLTSRLKAKQETQYWQRWFDLYSQKLEHLVVSH</sequence>
<name>A0A563W136_9CYAN</name>
<accession>A0A563W136</accession>
<keyword evidence="1" id="KW-0479">Metal-binding</keyword>
<protein>
    <submittedName>
        <fullName evidence="5">Ferredoxin-like protein in nif region</fullName>
    </submittedName>
</protein>
<dbReference type="GO" id="GO:0046872">
    <property type="term" value="F:metal ion binding"/>
    <property type="evidence" value="ECO:0007669"/>
    <property type="project" value="UniProtKB-KW"/>
</dbReference>
<dbReference type="EMBL" id="CAACVJ010000556">
    <property type="protein sequence ID" value="VEP17347.1"/>
    <property type="molecule type" value="Genomic_DNA"/>
</dbReference>
<dbReference type="InterPro" id="IPR017900">
    <property type="entry name" value="4Fe4S_Fe_S_CS"/>
</dbReference>
<dbReference type="Proteomes" id="UP000320055">
    <property type="component" value="Unassembled WGS sequence"/>
</dbReference>
<dbReference type="SUPFAM" id="SSF54862">
    <property type="entry name" value="4Fe-4S ferredoxins"/>
    <property type="match status" value="1"/>
</dbReference>
<evidence type="ECO:0000256" key="3">
    <source>
        <dbReference type="ARBA" id="ARBA00023014"/>
    </source>
</evidence>
<evidence type="ECO:0000313" key="5">
    <source>
        <dbReference type="EMBL" id="VEP17347.1"/>
    </source>
</evidence>
<dbReference type="PROSITE" id="PS00198">
    <property type="entry name" value="4FE4S_FER_1"/>
    <property type="match status" value="1"/>
</dbReference>
<keyword evidence="2" id="KW-0408">Iron</keyword>
<dbReference type="AlphaFoldDB" id="A0A563W136"/>
<dbReference type="GO" id="GO:0051536">
    <property type="term" value="F:iron-sulfur cluster binding"/>
    <property type="evidence" value="ECO:0007669"/>
    <property type="project" value="UniProtKB-KW"/>
</dbReference>